<dbReference type="EMBL" id="CP002394">
    <property type="protein sequence ID" value="ADU29828.1"/>
    <property type="molecule type" value="Genomic_DNA"/>
</dbReference>
<dbReference type="STRING" id="649639.Bcell_1565"/>
<accession>E6TW05</accession>
<evidence type="ECO:0000313" key="2">
    <source>
        <dbReference type="Proteomes" id="UP000001401"/>
    </source>
</evidence>
<reference evidence="1 2" key="1">
    <citation type="submission" date="2010-12" db="EMBL/GenBank/DDBJ databases">
        <title>Complete sequence of Bacillus cellulosilyticus DSM 2522.</title>
        <authorList>
            <consortium name="US DOE Joint Genome Institute"/>
            <person name="Lucas S."/>
            <person name="Copeland A."/>
            <person name="Lapidus A."/>
            <person name="Cheng J.-F."/>
            <person name="Bruce D."/>
            <person name="Goodwin L."/>
            <person name="Pitluck S."/>
            <person name="Chertkov O."/>
            <person name="Detter J.C."/>
            <person name="Han C."/>
            <person name="Tapia R."/>
            <person name="Land M."/>
            <person name="Hauser L."/>
            <person name="Jeffries C."/>
            <person name="Kyrpides N."/>
            <person name="Ivanova N."/>
            <person name="Mikhailova N."/>
            <person name="Brumm P."/>
            <person name="Mead D."/>
            <person name="Woyke T."/>
        </authorList>
    </citation>
    <scope>NUCLEOTIDE SEQUENCE [LARGE SCALE GENOMIC DNA]</scope>
    <source>
        <strain evidence="2">ATCC 21833 / DSM 2522 / FERM P-1141 / JCM 9156 / N-4</strain>
    </source>
</reference>
<organism evidence="1 2">
    <name type="scientific">Evansella cellulosilytica (strain ATCC 21833 / DSM 2522 / FERM P-1141 / JCM 9156 / N-4)</name>
    <name type="common">Bacillus cellulosilyticus</name>
    <dbReference type="NCBI Taxonomy" id="649639"/>
    <lineage>
        <taxon>Bacteria</taxon>
        <taxon>Bacillati</taxon>
        <taxon>Bacillota</taxon>
        <taxon>Bacilli</taxon>
        <taxon>Bacillales</taxon>
        <taxon>Bacillaceae</taxon>
        <taxon>Evansella</taxon>
    </lineage>
</organism>
<dbReference type="OrthoDB" id="2943074at2"/>
<dbReference type="RefSeq" id="WP_013488165.1">
    <property type="nucleotide sequence ID" value="NC_014829.1"/>
</dbReference>
<dbReference type="AlphaFoldDB" id="E6TW05"/>
<sequence length="76" mass="9153" precursor="true">MKKNKVFVISCAIFLILLLLAIPFHIDSTKQILDHQHNEEFRGFHMGEDEDTRRFQPRQYIKVNKQKQIEIIEEEL</sequence>
<dbReference type="HOGENOM" id="CLU_2646836_0_0_9"/>
<protein>
    <submittedName>
        <fullName evidence="1">Uncharacterized protein</fullName>
    </submittedName>
</protein>
<name>E6TW05_EVAC2</name>
<dbReference type="Proteomes" id="UP000001401">
    <property type="component" value="Chromosome"/>
</dbReference>
<evidence type="ECO:0000313" key="1">
    <source>
        <dbReference type="EMBL" id="ADU29828.1"/>
    </source>
</evidence>
<proteinExistence type="predicted"/>
<gene>
    <name evidence="1" type="ordered locus">Bcell_1565</name>
</gene>
<keyword evidence="2" id="KW-1185">Reference proteome</keyword>
<dbReference type="KEGG" id="bco:Bcell_1565"/>